<evidence type="ECO:0000313" key="7">
    <source>
        <dbReference type="Proteomes" id="UP001501442"/>
    </source>
</evidence>
<proteinExistence type="predicted"/>
<dbReference type="Proteomes" id="UP001501442">
    <property type="component" value="Unassembled WGS sequence"/>
</dbReference>
<dbReference type="SUPFAM" id="SSF56059">
    <property type="entry name" value="Glutathione synthetase ATP-binding domain-like"/>
    <property type="match status" value="1"/>
</dbReference>
<dbReference type="PANTHER" id="PTHR43585">
    <property type="entry name" value="FUMIPYRROLE BIOSYNTHESIS PROTEIN C"/>
    <property type="match status" value="1"/>
</dbReference>
<gene>
    <name evidence="6" type="ORF">GCM10023196_053500</name>
</gene>
<keyword evidence="7" id="KW-1185">Reference proteome</keyword>
<evidence type="ECO:0000259" key="5">
    <source>
        <dbReference type="PROSITE" id="PS50975"/>
    </source>
</evidence>
<name>A0ABP8UEH6_9ACTN</name>
<evidence type="ECO:0000256" key="1">
    <source>
        <dbReference type="ARBA" id="ARBA00022598"/>
    </source>
</evidence>
<keyword evidence="3 4" id="KW-0067">ATP-binding</keyword>
<dbReference type="InterPro" id="IPR052032">
    <property type="entry name" value="ATP-dep_AA_Ligase"/>
</dbReference>
<dbReference type="PROSITE" id="PS50975">
    <property type="entry name" value="ATP_GRASP"/>
    <property type="match status" value="1"/>
</dbReference>
<evidence type="ECO:0000256" key="2">
    <source>
        <dbReference type="ARBA" id="ARBA00022741"/>
    </source>
</evidence>
<keyword evidence="1" id="KW-0436">Ligase</keyword>
<organism evidence="6 7">
    <name type="scientific">Actinoallomurus vinaceus</name>
    <dbReference type="NCBI Taxonomy" id="1080074"/>
    <lineage>
        <taxon>Bacteria</taxon>
        <taxon>Bacillati</taxon>
        <taxon>Actinomycetota</taxon>
        <taxon>Actinomycetes</taxon>
        <taxon>Streptosporangiales</taxon>
        <taxon>Thermomonosporaceae</taxon>
        <taxon>Actinoallomurus</taxon>
    </lineage>
</organism>
<accession>A0ABP8UEH6</accession>
<dbReference type="EMBL" id="BAABHK010000007">
    <property type="protein sequence ID" value="GAA4629977.1"/>
    <property type="molecule type" value="Genomic_DNA"/>
</dbReference>
<dbReference type="Gene3D" id="3.30.470.20">
    <property type="entry name" value="ATP-grasp fold, B domain"/>
    <property type="match status" value="1"/>
</dbReference>
<sequence>MPNLVVVYDEGSANPMEIRTGLARLGDVTFVLPPSAHNDRLAPLLRELGAVVSLPDAEPAAIEEVARLDPDAVLTFSERRVRLTAALTERFGLPGHRKTTAVLLTDKFRQRERLRDAGVDPIRSAVLTRPEDWPRCVRDVGLPAVLKPLVGEGSRSTYLLEDERDGLRLMREQSGPVVLEQYLRGRESGPFGDYVSVESVISHGRVSHIAVTGKYPLLPPFRETGAFWPSSLPTAECDALRDLVGKALEALGVDSGVTHTEIKLTDDGPHIIEVNGRVGGHLTELYLRALGLDLVETAGRTALGEDVGRHPAPATGEVFFQYFNPAPRRAAKLAAANGAAEVRRLPGIAAYRRLIQPGEVVTDTVMTQRLDIISGSAPDHQAMFKILDDACDTLSFSFETASGTTRIRASELRGHGDDIPTTS</sequence>
<comment type="caution">
    <text evidence="6">The sequence shown here is derived from an EMBL/GenBank/DDBJ whole genome shotgun (WGS) entry which is preliminary data.</text>
</comment>
<feature type="domain" description="ATP-grasp" evidence="5">
    <location>
        <begin position="111"/>
        <end position="303"/>
    </location>
</feature>
<evidence type="ECO:0000313" key="6">
    <source>
        <dbReference type="EMBL" id="GAA4629977.1"/>
    </source>
</evidence>
<dbReference type="Pfam" id="PF02655">
    <property type="entry name" value="ATP-grasp_3"/>
    <property type="match status" value="1"/>
</dbReference>
<protein>
    <recommendedName>
        <fullName evidence="5">ATP-grasp domain-containing protein</fullName>
    </recommendedName>
</protein>
<dbReference type="InterPro" id="IPR011761">
    <property type="entry name" value="ATP-grasp"/>
</dbReference>
<dbReference type="InterPro" id="IPR003806">
    <property type="entry name" value="ATP-grasp_PylC-type"/>
</dbReference>
<dbReference type="RefSeq" id="WP_345433748.1">
    <property type="nucleotide sequence ID" value="NZ_BAABHK010000007.1"/>
</dbReference>
<keyword evidence="2 4" id="KW-0547">Nucleotide-binding</keyword>
<reference evidence="7" key="1">
    <citation type="journal article" date="2019" name="Int. J. Syst. Evol. Microbiol.">
        <title>The Global Catalogue of Microorganisms (GCM) 10K type strain sequencing project: providing services to taxonomists for standard genome sequencing and annotation.</title>
        <authorList>
            <consortium name="The Broad Institute Genomics Platform"/>
            <consortium name="The Broad Institute Genome Sequencing Center for Infectious Disease"/>
            <person name="Wu L."/>
            <person name="Ma J."/>
        </authorList>
    </citation>
    <scope>NUCLEOTIDE SEQUENCE [LARGE SCALE GENOMIC DNA]</scope>
    <source>
        <strain evidence="7">JCM 17939</strain>
    </source>
</reference>
<evidence type="ECO:0000256" key="4">
    <source>
        <dbReference type="PROSITE-ProRule" id="PRU00409"/>
    </source>
</evidence>
<dbReference type="PANTHER" id="PTHR43585:SF2">
    <property type="entry name" value="ATP-GRASP ENZYME FSQD"/>
    <property type="match status" value="1"/>
</dbReference>
<evidence type="ECO:0000256" key="3">
    <source>
        <dbReference type="ARBA" id="ARBA00022840"/>
    </source>
</evidence>